<dbReference type="AlphaFoldDB" id="A0A839EWP0"/>
<keyword evidence="2" id="KW-1185">Reference proteome</keyword>
<proteinExistence type="predicted"/>
<sequence length="93" mass="9740">MSTNPNANPNANPKATHCAAIPDHWGARAIEVIAMPAHPVPGLRRPNPPLVMLAMLSGLAMVGLNTTRARELAALLNQVSDELDAADAQQAEA</sequence>
<dbReference type="RefSeq" id="WP_182529237.1">
    <property type="nucleotide sequence ID" value="NZ_JACGXL010000001.1"/>
</dbReference>
<evidence type="ECO:0000313" key="1">
    <source>
        <dbReference type="EMBL" id="MBA8886129.1"/>
    </source>
</evidence>
<gene>
    <name evidence="1" type="ORF">FHW12_000320</name>
</gene>
<protein>
    <submittedName>
        <fullName evidence="1">Uncharacterized protein</fullName>
    </submittedName>
</protein>
<evidence type="ECO:0000313" key="2">
    <source>
        <dbReference type="Proteomes" id="UP000550401"/>
    </source>
</evidence>
<comment type="caution">
    <text evidence="1">The sequence shown here is derived from an EMBL/GenBank/DDBJ whole genome shotgun (WGS) entry which is preliminary data.</text>
</comment>
<organism evidence="1 2">
    <name type="scientific">Dokdonella fugitiva</name>
    <dbReference type="NCBI Taxonomy" id="328517"/>
    <lineage>
        <taxon>Bacteria</taxon>
        <taxon>Pseudomonadati</taxon>
        <taxon>Pseudomonadota</taxon>
        <taxon>Gammaproteobacteria</taxon>
        <taxon>Lysobacterales</taxon>
        <taxon>Rhodanobacteraceae</taxon>
        <taxon>Dokdonella</taxon>
    </lineage>
</organism>
<reference evidence="1 2" key="1">
    <citation type="submission" date="2020-07" db="EMBL/GenBank/DDBJ databases">
        <title>Genomic Encyclopedia of Type Strains, Phase IV (KMG-V): Genome sequencing to study the core and pangenomes of soil and plant-associated prokaryotes.</title>
        <authorList>
            <person name="Whitman W."/>
        </authorList>
    </citation>
    <scope>NUCLEOTIDE SEQUENCE [LARGE SCALE GENOMIC DNA]</scope>
    <source>
        <strain evidence="1 2">RH2WT43</strain>
    </source>
</reference>
<accession>A0A839EWP0</accession>
<name>A0A839EWP0_9GAMM</name>
<dbReference type="Proteomes" id="UP000550401">
    <property type="component" value="Unassembled WGS sequence"/>
</dbReference>
<dbReference type="EMBL" id="JACGXL010000001">
    <property type="protein sequence ID" value="MBA8886129.1"/>
    <property type="molecule type" value="Genomic_DNA"/>
</dbReference>